<dbReference type="InterPro" id="IPR001188">
    <property type="entry name" value="Sperm_putr-bd"/>
</dbReference>
<dbReference type="PANTHER" id="PTHR30222">
    <property type="entry name" value="SPERMIDINE/PUTRESCINE-BINDING PERIPLASMIC PROTEIN"/>
    <property type="match status" value="1"/>
</dbReference>
<name>A0ABX2PTB6_9RHOB</name>
<dbReference type="Gene3D" id="3.40.190.10">
    <property type="entry name" value="Periplasmic binding protein-like II"/>
    <property type="match status" value="2"/>
</dbReference>
<evidence type="ECO:0000256" key="4">
    <source>
        <dbReference type="ARBA" id="ARBA00022764"/>
    </source>
</evidence>
<evidence type="ECO:0000313" key="8">
    <source>
        <dbReference type="Proteomes" id="UP000630805"/>
    </source>
</evidence>
<protein>
    <recommendedName>
        <fullName evidence="5">Putrescine-binding periplasmic protein</fullName>
    </recommendedName>
</protein>
<evidence type="ECO:0000256" key="1">
    <source>
        <dbReference type="ARBA" id="ARBA00004418"/>
    </source>
</evidence>
<feature type="signal peptide" evidence="6">
    <location>
        <begin position="1"/>
        <end position="20"/>
    </location>
</feature>
<comment type="similarity">
    <text evidence="5">Belongs to the bacterial solute-binding protein PotD/PotF family.</text>
</comment>
<dbReference type="SUPFAM" id="SSF53850">
    <property type="entry name" value="Periplasmic binding protein-like II"/>
    <property type="match status" value="1"/>
</dbReference>
<organism evidence="7 8">
    <name type="scientific">Ruegeria haliotis</name>
    <dbReference type="NCBI Taxonomy" id="2747601"/>
    <lineage>
        <taxon>Bacteria</taxon>
        <taxon>Pseudomonadati</taxon>
        <taxon>Pseudomonadota</taxon>
        <taxon>Alphaproteobacteria</taxon>
        <taxon>Rhodobacterales</taxon>
        <taxon>Roseobacteraceae</taxon>
        <taxon>Ruegeria</taxon>
    </lineage>
</organism>
<dbReference type="EMBL" id="JABXWT010000011">
    <property type="protein sequence ID" value="NVO57413.1"/>
    <property type="molecule type" value="Genomic_DNA"/>
</dbReference>
<dbReference type="PIRSF" id="PIRSF019574">
    <property type="entry name" value="Periplasmic_polyamine_BP"/>
    <property type="match status" value="1"/>
</dbReference>
<comment type="subcellular location">
    <subcellularLocation>
        <location evidence="1 5">Periplasm</location>
    </subcellularLocation>
</comment>
<comment type="function">
    <text evidence="5">Required for the activity of the bacterial periplasmic transport system of putrescine.</text>
</comment>
<evidence type="ECO:0000256" key="5">
    <source>
        <dbReference type="PIRNR" id="PIRNR019574"/>
    </source>
</evidence>
<dbReference type="Proteomes" id="UP000630805">
    <property type="component" value="Unassembled WGS sequence"/>
</dbReference>
<dbReference type="Pfam" id="PF13416">
    <property type="entry name" value="SBP_bac_8"/>
    <property type="match status" value="1"/>
</dbReference>
<evidence type="ECO:0000256" key="2">
    <source>
        <dbReference type="ARBA" id="ARBA00022448"/>
    </source>
</evidence>
<evidence type="ECO:0000313" key="7">
    <source>
        <dbReference type="EMBL" id="NVO57413.1"/>
    </source>
</evidence>
<keyword evidence="3 6" id="KW-0732">Signal</keyword>
<keyword evidence="2 5" id="KW-0813">Transport</keyword>
<feature type="chain" id="PRO_5045225217" description="Putrescine-binding periplasmic protein" evidence="6">
    <location>
        <begin position="21"/>
        <end position="359"/>
    </location>
</feature>
<dbReference type="PANTHER" id="PTHR30222:SF12">
    <property type="entry name" value="NORSPERMIDINE SENSOR"/>
    <property type="match status" value="1"/>
</dbReference>
<sequence>MKKLMTTAVLGVALATPLAAEELKVFNWAEYIGPETIANFEAETGIDVTYDTYDSIETLETRILAGGSGFDVVFAAGPTAQRFIGAGLIAPLDKAALANHGNLNPAVIERIQGFDPGAEHLAPYMWGTIGLGFNPAKVEEVLPGADMSDLAMIFDPANAEKLAQCGLAMIDSPNEVLGLILNYLGEDPQTADKAVMKKAEDVLTAIRPHIRYFDSIKPIDDLATGETCVSLIYSGDAGIASYAASEADNGVEVFYSIPKQGSLVWVDSMITLADAENKDAAAKFIDYMLRPEVAAEATNFLYYANANAAANDLVDAEITGDPNIYPTPEVMERLYPEVALGNKAQRLRTRTWTRIKTGQ</sequence>
<dbReference type="InterPro" id="IPR006059">
    <property type="entry name" value="SBP"/>
</dbReference>
<reference evidence="7 8" key="1">
    <citation type="submission" date="2020-06" db="EMBL/GenBank/DDBJ databases">
        <authorList>
            <person name="Cao W.R."/>
        </authorList>
    </citation>
    <scope>NUCLEOTIDE SEQUENCE [LARGE SCALE GENOMIC DNA]</scope>
    <source>
        <strain evidence="7 8">B1Z28</strain>
    </source>
</reference>
<keyword evidence="4 5" id="KW-0574">Periplasm</keyword>
<evidence type="ECO:0000256" key="3">
    <source>
        <dbReference type="ARBA" id="ARBA00022729"/>
    </source>
</evidence>
<proteinExistence type="inferred from homology"/>
<keyword evidence="8" id="KW-1185">Reference proteome</keyword>
<comment type="caution">
    <text evidence="7">The sequence shown here is derived from an EMBL/GenBank/DDBJ whole genome shotgun (WGS) entry which is preliminary data.</text>
</comment>
<dbReference type="PRINTS" id="PR00909">
    <property type="entry name" value="SPERMDNBNDNG"/>
</dbReference>
<dbReference type="RefSeq" id="WP_176866484.1">
    <property type="nucleotide sequence ID" value="NZ_JABXWT010000011.1"/>
</dbReference>
<gene>
    <name evidence="7" type="ORF">HW561_16580</name>
</gene>
<evidence type="ECO:0000256" key="6">
    <source>
        <dbReference type="SAM" id="SignalP"/>
    </source>
</evidence>
<accession>A0ABX2PTB6</accession>